<organism evidence="1 2">
    <name type="scientific">Dictyobacter alpinus</name>
    <dbReference type="NCBI Taxonomy" id="2014873"/>
    <lineage>
        <taxon>Bacteria</taxon>
        <taxon>Bacillati</taxon>
        <taxon>Chloroflexota</taxon>
        <taxon>Ktedonobacteria</taxon>
        <taxon>Ktedonobacterales</taxon>
        <taxon>Dictyobacteraceae</taxon>
        <taxon>Dictyobacter</taxon>
    </lineage>
</organism>
<evidence type="ECO:0000313" key="1">
    <source>
        <dbReference type="EMBL" id="GCE29224.1"/>
    </source>
</evidence>
<keyword evidence="2" id="KW-1185">Reference proteome</keyword>
<gene>
    <name evidence="1" type="ORF">KDA_47080</name>
</gene>
<dbReference type="Proteomes" id="UP000287171">
    <property type="component" value="Unassembled WGS sequence"/>
</dbReference>
<reference evidence="2" key="1">
    <citation type="submission" date="2018-12" db="EMBL/GenBank/DDBJ databases">
        <title>Tengunoibacter tsumagoiensis gen. nov., sp. nov., Dictyobacter kobayashii sp. nov., D. alpinus sp. nov., and D. joshuensis sp. nov. and description of Dictyobacteraceae fam. nov. within the order Ktedonobacterales isolated from Tengu-no-mugimeshi.</title>
        <authorList>
            <person name="Wang C.M."/>
            <person name="Zheng Y."/>
            <person name="Sakai Y."/>
            <person name="Toyoda A."/>
            <person name="Minakuchi Y."/>
            <person name="Abe K."/>
            <person name="Yokota A."/>
            <person name="Yabe S."/>
        </authorList>
    </citation>
    <scope>NUCLEOTIDE SEQUENCE [LARGE SCALE GENOMIC DNA]</scope>
    <source>
        <strain evidence="2">Uno16</strain>
    </source>
</reference>
<dbReference type="EMBL" id="BIFT01000002">
    <property type="protein sequence ID" value="GCE29224.1"/>
    <property type="molecule type" value="Genomic_DNA"/>
</dbReference>
<evidence type="ECO:0000313" key="2">
    <source>
        <dbReference type="Proteomes" id="UP000287171"/>
    </source>
</evidence>
<name>A0A402BD21_9CHLR</name>
<accession>A0A402BD21</accession>
<comment type="caution">
    <text evidence="1">The sequence shown here is derived from an EMBL/GenBank/DDBJ whole genome shotgun (WGS) entry which is preliminary data.</text>
</comment>
<dbReference type="AlphaFoldDB" id="A0A402BD21"/>
<sequence length="54" mass="6096">MAGAPIPGGEYAIQSSQIRQWLRAFVDVHRERRCYLAGAFGVTKDEKERCLTGR</sequence>
<proteinExistence type="predicted"/>
<protein>
    <submittedName>
        <fullName evidence="1">Uncharacterized protein</fullName>
    </submittedName>
</protein>